<dbReference type="EMBL" id="JAHESC010000022">
    <property type="protein sequence ID" value="MBT1688028.1"/>
    <property type="molecule type" value="Genomic_DNA"/>
</dbReference>
<accession>A0AAP2GJJ1</accession>
<dbReference type="AlphaFoldDB" id="A0AAP2GJJ1"/>
<evidence type="ECO:0000313" key="2">
    <source>
        <dbReference type="Proteomes" id="UP001319180"/>
    </source>
</evidence>
<organism evidence="1 2">
    <name type="scientific">Dawidia soli</name>
    <dbReference type="NCBI Taxonomy" id="2782352"/>
    <lineage>
        <taxon>Bacteria</taxon>
        <taxon>Pseudomonadati</taxon>
        <taxon>Bacteroidota</taxon>
        <taxon>Cytophagia</taxon>
        <taxon>Cytophagales</taxon>
        <taxon>Chryseotaleaceae</taxon>
        <taxon>Dawidia</taxon>
    </lineage>
</organism>
<evidence type="ECO:0000313" key="1">
    <source>
        <dbReference type="EMBL" id="MBT1688028.1"/>
    </source>
</evidence>
<sequence length="735" mass="84720">MKKISWKTLAVLFSIPALALIAYGVIYACAGGDWEGYDYDSSFTPEVYVDESYAPLFYAPNDIFYGIGFDAEYVGRFNDDIVADWSTYLKGRLSTDEVSMLLLKEEGVTAVSQLYTALQKKQQPPPAFSRINLVDERVKGFIIFLNLAKEIENASTTAYEWWDYDESKKQPVVTPQTVARAEQLYAGAKDEFLKNRYWFQAMKANFYSANKQNATAFFEKTRNTVPQNTLYYRSMAYVAGVAYQQKQYATSNYLYSVVFDKCPVLRTVATYNFHPQEEADFQASLAMAKNAEEKATLWSLFGYYADEKEAIRQIYKLNPKSDHLDYLLTRLVNKEEISLNSEGFTSADEYREHLKRQVDQQTLQLVTSLAKEGKTGKPYLWNLAAGYLSVFNGDNTQATQYFSKAEKEAPPSDLATAQLRILRLINTLHSTNRLDAAVETRLLPELEWLYKTGDQETLRSMHVTSWSRRYLASLYRHQGNVVQGELFDRNRTYYRTASNLEAMKAFLQKANYTPWEKMALSLYDVNLSNIYEYEAIMAAYEGKLENAIALMQKSGNTDQLPGNPFNGKIQDCHDCDHAAAQKVKYTKLSFLQKMKEMQTHVDKSEDIYNNSLLLGNAYYNMTYFGNARAFYYNNILDQYGIYIDDHYNPQLMTCTTASRYYKMALAAATTDEQRAKCVYLMAKCERNEKFKGDPENESLAWEGFKQLKTKYAHTKYYKEVINECSYFSIYLNRGH</sequence>
<dbReference type="PROSITE" id="PS51257">
    <property type="entry name" value="PROKAR_LIPOPROTEIN"/>
    <property type="match status" value="1"/>
</dbReference>
<gene>
    <name evidence="1" type="ORF">KK078_15770</name>
</gene>
<dbReference type="Proteomes" id="UP001319180">
    <property type="component" value="Unassembled WGS sequence"/>
</dbReference>
<dbReference type="RefSeq" id="WP_254091256.1">
    <property type="nucleotide sequence ID" value="NZ_JAHESC010000022.1"/>
</dbReference>
<reference evidence="1 2" key="1">
    <citation type="submission" date="2021-05" db="EMBL/GenBank/DDBJ databases">
        <title>A Polyphasic approach of four new species of the genus Ohtaekwangia: Ohtaekwangia histidinii sp. nov., Ohtaekwangia cretensis sp. nov., Ohtaekwangia indiensis sp. nov., Ohtaekwangia reichenbachii sp. nov. from diverse environment.</title>
        <authorList>
            <person name="Octaviana S."/>
        </authorList>
    </citation>
    <scope>NUCLEOTIDE SEQUENCE [LARGE SCALE GENOMIC DNA]</scope>
    <source>
        <strain evidence="1 2">PWU37</strain>
    </source>
</reference>
<keyword evidence="2" id="KW-1185">Reference proteome</keyword>
<name>A0AAP2GJJ1_9BACT</name>
<comment type="caution">
    <text evidence="1">The sequence shown here is derived from an EMBL/GenBank/DDBJ whole genome shotgun (WGS) entry which is preliminary data.</text>
</comment>
<proteinExistence type="predicted"/>
<protein>
    <submittedName>
        <fullName evidence="1">Uncharacterized protein</fullName>
    </submittedName>
</protein>